<feature type="transmembrane region" description="Helical" evidence="6">
    <location>
        <begin position="354"/>
        <end position="378"/>
    </location>
</feature>
<keyword evidence="3 6" id="KW-0812">Transmembrane</keyword>
<organism evidence="7 8">
    <name type="scientific">Saltatorellus ferox</name>
    <dbReference type="NCBI Taxonomy" id="2528018"/>
    <lineage>
        <taxon>Bacteria</taxon>
        <taxon>Pseudomonadati</taxon>
        <taxon>Planctomycetota</taxon>
        <taxon>Planctomycetia</taxon>
        <taxon>Planctomycetia incertae sedis</taxon>
        <taxon>Saltatorellus</taxon>
    </lineage>
</organism>
<protein>
    <submittedName>
        <fullName evidence="7">Polysaccharide biosynthesis protein</fullName>
    </submittedName>
</protein>
<gene>
    <name evidence="7" type="ORF">Poly30_26710</name>
</gene>
<dbReference type="EMBL" id="CP036434">
    <property type="protein sequence ID" value="QDV07152.1"/>
    <property type="molecule type" value="Genomic_DNA"/>
</dbReference>
<keyword evidence="8" id="KW-1185">Reference proteome</keyword>
<feature type="transmembrane region" description="Helical" evidence="6">
    <location>
        <begin position="167"/>
        <end position="185"/>
    </location>
</feature>
<feature type="transmembrane region" description="Helical" evidence="6">
    <location>
        <begin position="134"/>
        <end position="155"/>
    </location>
</feature>
<feature type="transmembrane region" description="Helical" evidence="6">
    <location>
        <begin position="385"/>
        <end position="405"/>
    </location>
</feature>
<evidence type="ECO:0000256" key="3">
    <source>
        <dbReference type="ARBA" id="ARBA00022692"/>
    </source>
</evidence>
<dbReference type="PANTHER" id="PTHR30250:SF11">
    <property type="entry name" value="O-ANTIGEN TRANSPORTER-RELATED"/>
    <property type="match status" value="1"/>
</dbReference>
<sequence>MISLLRRTLGSGFFRQSTTLQGAAFVNAASNLAGTIALTNILGVGELAIFYLAVSAYSLLWSFMNLGLASVATSRIAANLQAGRKQRMIGWVGILLRLSLALSVVAFLVGGLVLPPACEAYFEENQIRIGELSVLLMLIPLLDVPRIAACSALQAERRMLALARVDIGQELCRLVLVLAGALAFGNAMGPVVGMLAASAAGSAIALDTFRRERKEPSSSLPRMGTAIRARSVPARLALREGIKVGLVRNIDSLGMTILPTLILGGVGDQKWVTYLRIAQRMITMARLFMQGINRTALPALSQLAGVKDLVGLRRLYWRASFYSGGAVTLGLLVFLPLLPYVIGLFEESYAEPVWLLSLILAPGLAIVSFSVANDVFYLVTGQMRVAIVISMVGLFVNTTVITVLAHQFPRVGVAMGLTFTCLFSLVHVGYAWLWFRRNDHLFLRETPDGDVMAGTAEEVAGGRSAT</sequence>
<keyword evidence="2" id="KW-1003">Cell membrane</keyword>
<evidence type="ECO:0000256" key="4">
    <source>
        <dbReference type="ARBA" id="ARBA00022989"/>
    </source>
</evidence>
<evidence type="ECO:0000313" key="8">
    <source>
        <dbReference type="Proteomes" id="UP000320390"/>
    </source>
</evidence>
<dbReference type="InterPro" id="IPR050833">
    <property type="entry name" value="Poly_Biosynth_Transport"/>
</dbReference>
<evidence type="ECO:0000256" key="2">
    <source>
        <dbReference type="ARBA" id="ARBA00022475"/>
    </source>
</evidence>
<dbReference type="PANTHER" id="PTHR30250">
    <property type="entry name" value="PST FAMILY PREDICTED COLANIC ACID TRANSPORTER"/>
    <property type="match status" value="1"/>
</dbReference>
<reference evidence="7 8" key="1">
    <citation type="submission" date="2019-02" db="EMBL/GenBank/DDBJ databases">
        <title>Deep-cultivation of Planctomycetes and their phenomic and genomic characterization uncovers novel biology.</title>
        <authorList>
            <person name="Wiegand S."/>
            <person name="Jogler M."/>
            <person name="Boedeker C."/>
            <person name="Pinto D."/>
            <person name="Vollmers J."/>
            <person name="Rivas-Marin E."/>
            <person name="Kohn T."/>
            <person name="Peeters S.H."/>
            <person name="Heuer A."/>
            <person name="Rast P."/>
            <person name="Oberbeckmann S."/>
            <person name="Bunk B."/>
            <person name="Jeske O."/>
            <person name="Meyerdierks A."/>
            <person name="Storesund J.E."/>
            <person name="Kallscheuer N."/>
            <person name="Luecker S."/>
            <person name="Lage O.M."/>
            <person name="Pohl T."/>
            <person name="Merkel B.J."/>
            <person name="Hornburger P."/>
            <person name="Mueller R.-W."/>
            <person name="Bruemmer F."/>
            <person name="Labrenz M."/>
            <person name="Spormann A.M."/>
            <person name="Op den Camp H."/>
            <person name="Overmann J."/>
            <person name="Amann R."/>
            <person name="Jetten M.S.M."/>
            <person name="Mascher T."/>
            <person name="Medema M.H."/>
            <person name="Devos D.P."/>
            <person name="Kaster A.-K."/>
            <person name="Ovreas L."/>
            <person name="Rohde M."/>
            <person name="Galperin M.Y."/>
            <person name="Jogler C."/>
        </authorList>
    </citation>
    <scope>NUCLEOTIDE SEQUENCE [LARGE SCALE GENOMIC DNA]</scope>
    <source>
        <strain evidence="7 8">Poly30</strain>
    </source>
</reference>
<comment type="subcellular location">
    <subcellularLocation>
        <location evidence="1">Cell membrane</location>
        <topology evidence="1">Multi-pass membrane protein</topology>
    </subcellularLocation>
</comment>
<feature type="transmembrane region" description="Helical" evidence="6">
    <location>
        <begin position="89"/>
        <end position="114"/>
    </location>
</feature>
<name>A0A518ESV6_9BACT</name>
<feature type="transmembrane region" description="Helical" evidence="6">
    <location>
        <begin position="321"/>
        <end position="342"/>
    </location>
</feature>
<feature type="transmembrane region" description="Helical" evidence="6">
    <location>
        <begin position="20"/>
        <end position="42"/>
    </location>
</feature>
<feature type="transmembrane region" description="Helical" evidence="6">
    <location>
        <begin position="411"/>
        <end position="435"/>
    </location>
</feature>
<evidence type="ECO:0000256" key="5">
    <source>
        <dbReference type="ARBA" id="ARBA00023136"/>
    </source>
</evidence>
<dbReference type="AlphaFoldDB" id="A0A518ESV6"/>
<evidence type="ECO:0000256" key="1">
    <source>
        <dbReference type="ARBA" id="ARBA00004651"/>
    </source>
</evidence>
<accession>A0A518ESV6</accession>
<evidence type="ECO:0000313" key="7">
    <source>
        <dbReference type="EMBL" id="QDV07152.1"/>
    </source>
</evidence>
<evidence type="ECO:0000256" key="6">
    <source>
        <dbReference type="SAM" id="Phobius"/>
    </source>
</evidence>
<dbReference type="RefSeq" id="WP_419191330.1">
    <property type="nucleotide sequence ID" value="NZ_CP036434.1"/>
</dbReference>
<proteinExistence type="predicted"/>
<feature type="transmembrane region" description="Helical" evidence="6">
    <location>
        <begin position="48"/>
        <end position="68"/>
    </location>
</feature>
<keyword evidence="4 6" id="KW-1133">Transmembrane helix</keyword>
<keyword evidence="5 6" id="KW-0472">Membrane</keyword>
<dbReference type="Proteomes" id="UP000320390">
    <property type="component" value="Chromosome"/>
</dbReference>
<dbReference type="GO" id="GO:0005886">
    <property type="term" value="C:plasma membrane"/>
    <property type="evidence" value="ECO:0007669"/>
    <property type="project" value="UniProtKB-SubCell"/>
</dbReference>